<gene>
    <name evidence="2" type="ORF">KKP3000_001430</name>
</gene>
<dbReference type="InterPro" id="IPR000182">
    <property type="entry name" value="GNAT_dom"/>
</dbReference>
<organism evidence="2 3">
    <name type="scientific">Alicyclobacillus fastidiosus</name>
    <dbReference type="NCBI Taxonomy" id="392011"/>
    <lineage>
        <taxon>Bacteria</taxon>
        <taxon>Bacillati</taxon>
        <taxon>Bacillota</taxon>
        <taxon>Bacilli</taxon>
        <taxon>Bacillales</taxon>
        <taxon>Alicyclobacillaceae</taxon>
        <taxon>Alicyclobacillus</taxon>
    </lineage>
</organism>
<name>A0ABV5A9N2_9BACL</name>
<comment type="caution">
    <text evidence="2">The sequence shown here is derived from an EMBL/GenBank/DDBJ whole genome shotgun (WGS) entry which is preliminary data.</text>
</comment>
<accession>A0ABV5A9N2</accession>
<sequence>MEQPLSCDKGKCYTGPGDLLLRCGLVVHPDYRNQGIGTEIVRR</sequence>
<dbReference type="InterPro" id="IPR016181">
    <property type="entry name" value="Acyl_CoA_acyltransferase"/>
</dbReference>
<dbReference type="CDD" id="cd04301">
    <property type="entry name" value="NAT_SF"/>
    <property type="match status" value="1"/>
</dbReference>
<proteinExistence type="predicted"/>
<feature type="domain" description="N-acetyltransferase" evidence="1">
    <location>
        <begin position="23"/>
        <end position="42"/>
    </location>
</feature>
<protein>
    <submittedName>
        <fullName evidence="2">GNAT family N-acetyltransferase</fullName>
    </submittedName>
</protein>
<dbReference type="EMBL" id="JBDXSU010000001">
    <property type="protein sequence ID" value="MFB5188991.1"/>
    <property type="molecule type" value="Genomic_DNA"/>
</dbReference>
<evidence type="ECO:0000313" key="2">
    <source>
        <dbReference type="EMBL" id="MFB5188991.1"/>
    </source>
</evidence>
<evidence type="ECO:0000259" key="1">
    <source>
        <dbReference type="Pfam" id="PF00583"/>
    </source>
</evidence>
<evidence type="ECO:0000313" key="3">
    <source>
        <dbReference type="Proteomes" id="UP001579974"/>
    </source>
</evidence>
<keyword evidence="3" id="KW-1185">Reference proteome</keyword>
<dbReference type="Pfam" id="PF00583">
    <property type="entry name" value="Acetyltransf_1"/>
    <property type="match status" value="1"/>
</dbReference>
<reference evidence="2 3" key="1">
    <citation type="journal article" date="2024" name="Int. J. Mol. Sci.">
        <title>Exploration of Alicyclobacillus spp. Genome in Search of Antibiotic Resistance.</title>
        <authorList>
            <person name="Bucka-Kolendo J."/>
            <person name="Kiousi D.E."/>
            <person name="Dekowska A."/>
            <person name="Mikolajczuk-Szczyrba A."/>
            <person name="Karadedos D.M."/>
            <person name="Michael P."/>
            <person name="Galanis A."/>
            <person name="Sokolowska B."/>
        </authorList>
    </citation>
    <scope>NUCLEOTIDE SEQUENCE [LARGE SCALE GENOMIC DNA]</scope>
    <source>
        <strain evidence="2 3">KKP 3000</strain>
    </source>
</reference>
<dbReference type="SUPFAM" id="SSF55729">
    <property type="entry name" value="Acyl-CoA N-acyltransferases (Nat)"/>
    <property type="match status" value="1"/>
</dbReference>
<dbReference type="Proteomes" id="UP001579974">
    <property type="component" value="Unassembled WGS sequence"/>
</dbReference>